<evidence type="ECO:0000313" key="2">
    <source>
        <dbReference type="Proteomes" id="UP000249458"/>
    </source>
</evidence>
<proteinExistence type="predicted"/>
<accession>A0A364LFC9</accession>
<reference evidence="1 2" key="1">
    <citation type="submission" date="2017-02" db="EMBL/GenBank/DDBJ databases">
        <title>Legionella quilivanii strain from human: case report and whole genome sequencing analysis.</title>
        <authorList>
            <person name="Lalancette C."/>
            <person name="Leduc J.-M."/>
            <person name="Levesque S."/>
            <person name="Fournier E."/>
            <person name="Saoud J."/>
            <person name="Faucher S.P."/>
            <person name="Bernard K."/>
            <person name="Martineau C."/>
            <person name="Longtin J."/>
        </authorList>
    </citation>
    <scope>NUCLEOTIDE SEQUENCE [LARGE SCALE GENOMIC DNA]</scope>
    <source>
        <strain evidence="1 2">ID143958</strain>
    </source>
</reference>
<dbReference type="EMBL" id="MVJN01000015">
    <property type="protein sequence ID" value="RAP34663.1"/>
    <property type="molecule type" value="Genomic_DNA"/>
</dbReference>
<protein>
    <submittedName>
        <fullName evidence="1">Uncharacterized protein</fullName>
    </submittedName>
</protein>
<organism evidence="1 2">
    <name type="scientific">Legionella quinlivanii</name>
    <dbReference type="NCBI Taxonomy" id="45073"/>
    <lineage>
        <taxon>Bacteria</taxon>
        <taxon>Pseudomonadati</taxon>
        <taxon>Pseudomonadota</taxon>
        <taxon>Gammaproteobacteria</taxon>
        <taxon>Legionellales</taxon>
        <taxon>Legionellaceae</taxon>
        <taxon>Legionella</taxon>
    </lineage>
</organism>
<dbReference type="Proteomes" id="UP000249458">
    <property type="component" value="Unassembled WGS sequence"/>
</dbReference>
<comment type="caution">
    <text evidence="1">The sequence shown here is derived from an EMBL/GenBank/DDBJ whole genome shotgun (WGS) entry which is preliminary data.</text>
</comment>
<name>A0A364LFC9_9GAMM</name>
<gene>
    <name evidence="1" type="ORF">B1207_15330</name>
</gene>
<evidence type="ECO:0000313" key="1">
    <source>
        <dbReference type="EMBL" id="RAP34663.1"/>
    </source>
</evidence>
<dbReference type="AlphaFoldDB" id="A0A364LFC9"/>
<sequence>MTPPRLTCFYSGCSRNPINSHTLSKKSIRNYGEIIKLQVIEHDIFSRLKPKEEKKYFKPCNLAKVSTFPGFCSFHDHSIFNELDNFNGIVTPQIALLSHYRMICYGLYIIEKQQIQEQFLRESQFIGHASKRAKEIHRRIINGFYQRRLMMAKQEYLYRKTVCENLIDSGNFNEIQFICLQGSNKDPLFNGRAGIFFHGLKRRLPLRFLPQMPYITYSSLHNGDFCTLIFHYLSIDMEYKTDLNAFLNDDNFKGKLELLISAHSDFCIWKTPISTEGEQNIREIIDFYH</sequence>